<dbReference type="Gene3D" id="3.40.50.300">
    <property type="entry name" value="P-loop containing nucleotide triphosphate hydrolases"/>
    <property type="match status" value="2"/>
</dbReference>
<keyword evidence="3" id="KW-0547">Nucleotide-binding</keyword>
<protein>
    <submittedName>
        <fullName evidence="3">DEAD/DEAH box helicase family protein</fullName>
    </submittedName>
</protein>
<sequence length="1155" mass="128699">MGNFDFVAPDWPEIASEAARAEFYTYGDPRSSLFYARRTVELSVYWLYRADASLKRPYKDDLSSLLHEPTFKRLVGDAVLTKMNLIRKRGNDAVHKTYALTNQDSLAIVRELFHTLHWLATRYASTPEHRPMRGKPFDAASIPKPQPGLISKTKAELAKALDENAVKDAALAAKEAESEQLRAENAALKAQVALVKAANAAVPDTHDYNEAETRDQFIDQLLREAGWDPRDEHAIEFEVGDLEGTPSGVGRVDYVLWGDDGRPLGLIEAKRTKRDPRSGQQQAKLYADALERRFGMRPVIFTSNGYEHWIWDDAPAGTGHPPREVQGFYTKDELTRLQQRRQPGVRHPLASIDIDAQIVERTYQHQAIRAVTEAFERDRERHALLVMATGSGKTRTVIGLVDLLTRANHVKTVLFLADRKALVTQAANAFKEHLPGSPTVNLLDARDVEGRVYVSTYPTMLGLLNRGGDTAGDGTAELRRFGPGFFDLIVIDEAHRSVYQKYGAIFDYFDAPLVGLTATPKDEVDHNTYRLFRLEDGVPTFSYELGTAIDEGYLVPPVAHRIESKFVRSGIRYDDLTDEQKEDWDLTEWGEDGVIPDRIEAESVNRWLFNEDTVDRVLGILMTEGRTVAAGDRLGKTIVFAKNIDHARFIQQRFDENYPEYAGHFAQVIVSSDDRAQNLIEQFGRPDAAPHIAISVDMLDTGIDVPEIVNLVFFKAVFSKSKYWQMIGRGTRLRRDIYGPGEDKRDFIVFDVGGNIEYFNQDVPEAAGSSARSLHGRLFDARLALITEIDRADVGGGAGTFVGTADRELRTGLAERLQRVVAEMSEHNVLVRPHRRLVERFARGDAWQGDAAALAEASALAELPSAALVADTDERAKRFDLLVLRAQLGVLTADAGFAQARDRIRALASALGEQRSIPAVAKHLDLIDAVAGEEWWQDVTLPLLELVRTRLRELVKLIDVSRQAPVYTDFDDEVRSEAGEFVFAAPGVDSARFRAKLYAYLVAHENHVVLRKLRTGKQLTATDVEELERMLREGGEFGASDLADLDAAAAAAKGLGRFIRSIVGLERSAAQEALAEFVSHQRLGARQISFVDLIVDRLAHDGSVPIDALYEDQRYRRIAETGPEELFGDSGVDELVAVLRSIEIAADPVESLRSA</sequence>
<dbReference type="Pfam" id="PF13643">
    <property type="entry name" value="DUF4145"/>
    <property type="match status" value="1"/>
</dbReference>
<dbReference type="CDD" id="cd18799">
    <property type="entry name" value="SF2_C_EcoAI-like"/>
    <property type="match status" value="1"/>
</dbReference>
<comment type="caution">
    <text evidence="3">The sequence shown here is derived from an EMBL/GenBank/DDBJ whole genome shotgun (WGS) entry which is preliminary data.</text>
</comment>
<dbReference type="InterPro" id="IPR013670">
    <property type="entry name" value="EcoEI_R_C_dom"/>
</dbReference>
<dbReference type="Pfam" id="PF08463">
    <property type="entry name" value="EcoEI_R_C"/>
    <property type="match status" value="1"/>
</dbReference>
<dbReference type="EMBL" id="BAAAMK010000001">
    <property type="protein sequence ID" value="GAA1945209.1"/>
    <property type="molecule type" value="Genomic_DNA"/>
</dbReference>
<dbReference type="InterPro" id="IPR025285">
    <property type="entry name" value="DUF4145"/>
</dbReference>
<dbReference type="CDD" id="cd18032">
    <property type="entry name" value="DEXHc_RE_I_III_res"/>
    <property type="match status" value="1"/>
</dbReference>
<keyword evidence="3" id="KW-0067">ATP-binding</keyword>
<dbReference type="Pfam" id="PF00271">
    <property type="entry name" value="Helicase_C"/>
    <property type="match status" value="1"/>
</dbReference>
<name>A0ABP5BHA6_9MICO</name>
<dbReference type="InterPro" id="IPR027417">
    <property type="entry name" value="P-loop_NTPase"/>
</dbReference>
<dbReference type="InterPro" id="IPR014001">
    <property type="entry name" value="Helicase_ATP-bd"/>
</dbReference>
<evidence type="ECO:0000256" key="1">
    <source>
        <dbReference type="SAM" id="Coils"/>
    </source>
</evidence>
<keyword evidence="3" id="KW-0378">Hydrolase</keyword>
<dbReference type="InterPro" id="IPR050742">
    <property type="entry name" value="Helicase_Restrict-Modif_Enz"/>
</dbReference>
<proteinExistence type="predicted"/>
<dbReference type="PROSITE" id="PS51192">
    <property type="entry name" value="HELICASE_ATP_BIND_1"/>
    <property type="match status" value="1"/>
</dbReference>
<dbReference type="Gene3D" id="3.90.1570.30">
    <property type="match status" value="1"/>
</dbReference>
<dbReference type="InterPro" id="IPR001650">
    <property type="entry name" value="Helicase_C-like"/>
</dbReference>
<feature type="coiled-coil region" evidence="1">
    <location>
        <begin position="171"/>
        <end position="198"/>
    </location>
</feature>
<evidence type="ECO:0000259" key="2">
    <source>
        <dbReference type="PROSITE" id="PS51192"/>
    </source>
</evidence>
<accession>A0ABP5BHA6</accession>
<dbReference type="PANTHER" id="PTHR47396">
    <property type="entry name" value="TYPE I RESTRICTION ENZYME ECOKI R PROTEIN"/>
    <property type="match status" value="1"/>
</dbReference>
<dbReference type="GO" id="GO:0004386">
    <property type="term" value="F:helicase activity"/>
    <property type="evidence" value="ECO:0007669"/>
    <property type="project" value="UniProtKB-KW"/>
</dbReference>
<evidence type="ECO:0000313" key="4">
    <source>
        <dbReference type="Proteomes" id="UP001499954"/>
    </source>
</evidence>
<organism evidence="3 4">
    <name type="scientific">Agromyces allii</name>
    <dbReference type="NCBI Taxonomy" id="393607"/>
    <lineage>
        <taxon>Bacteria</taxon>
        <taxon>Bacillati</taxon>
        <taxon>Actinomycetota</taxon>
        <taxon>Actinomycetes</taxon>
        <taxon>Micrococcales</taxon>
        <taxon>Microbacteriaceae</taxon>
        <taxon>Agromyces</taxon>
    </lineage>
</organism>
<feature type="domain" description="Helicase ATP-binding" evidence="2">
    <location>
        <begin position="374"/>
        <end position="538"/>
    </location>
</feature>
<keyword evidence="3" id="KW-0347">Helicase</keyword>
<reference evidence="4" key="1">
    <citation type="journal article" date="2019" name="Int. J. Syst. Evol. Microbiol.">
        <title>The Global Catalogue of Microorganisms (GCM) 10K type strain sequencing project: providing services to taxonomists for standard genome sequencing and annotation.</title>
        <authorList>
            <consortium name="The Broad Institute Genomics Platform"/>
            <consortium name="The Broad Institute Genome Sequencing Center for Infectious Disease"/>
            <person name="Wu L."/>
            <person name="Ma J."/>
        </authorList>
    </citation>
    <scope>NUCLEOTIDE SEQUENCE [LARGE SCALE GENOMIC DNA]</scope>
    <source>
        <strain evidence="4">JCM 13584</strain>
    </source>
</reference>
<gene>
    <name evidence="3" type="ORF">GCM10009717_09620</name>
</gene>
<dbReference type="SMART" id="SM00487">
    <property type="entry name" value="DEXDc"/>
    <property type="match status" value="1"/>
</dbReference>
<dbReference type="InterPro" id="IPR006935">
    <property type="entry name" value="Helicase/UvrB_N"/>
</dbReference>
<dbReference type="RefSeq" id="WP_157414595.1">
    <property type="nucleotide sequence ID" value="NZ_BAAAMK010000001.1"/>
</dbReference>
<evidence type="ECO:0000313" key="3">
    <source>
        <dbReference type="EMBL" id="GAA1945209.1"/>
    </source>
</evidence>
<dbReference type="SUPFAM" id="SSF52540">
    <property type="entry name" value="P-loop containing nucleoside triphosphate hydrolases"/>
    <property type="match status" value="1"/>
</dbReference>
<dbReference type="Proteomes" id="UP001499954">
    <property type="component" value="Unassembled WGS sequence"/>
</dbReference>
<keyword evidence="1" id="KW-0175">Coiled coil</keyword>
<keyword evidence="4" id="KW-1185">Reference proteome</keyword>
<dbReference type="Pfam" id="PF04851">
    <property type="entry name" value="ResIII"/>
    <property type="match status" value="1"/>
</dbReference>
<dbReference type="PANTHER" id="PTHR47396:SF1">
    <property type="entry name" value="ATP-DEPENDENT HELICASE IRC3-RELATED"/>
    <property type="match status" value="1"/>
</dbReference>